<comment type="caution">
    <text evidence="1">The sequence shown here is derived from an EMBL/GenBank/DDBJ whole genome shotgun (WGS) entry which is preliminary data.</text>
</comment>
<name>A0A176X4G0_AGRTU</name>
<dbReference type="RefSeq" id="WP_063950134.1">
    <property type="nucleotide sequence ID" value="NZ_CP072309.1"/>
</dbReference>
<dbReference type="Proteomes" id="UP000077098">
    <property type="component" value="Unassembled WGS sequence"/>
</dbReference>
<accession>A0A176X4G0</accession>
<sequence>MESALVPVGYHMVRRRAVIIVNGARGLRPIHVTQDALNDIQSPPQCDVQRLAQFVDVFATIAACKIEKGMFAFDGQIWITATDVRDWLNLNDGEPIGRVTSPKV</sequence>
<evidence type="ECO:0000313" key="2">
    <source>
        <dbReference type="Proteomes" id="UP000077098"/>
    </source>
</evidence>
<protein>
    <submittedName>
        <fullName evidence="1">Uncharacterized protein</fullName>
    </submittedName>
</protein>
<reference evidence="1 2" key="1">
    <citation type="submission" date="2016-05" db="EMBL/GenBank/DDBJ databases">
        <authorList>
            <person name="Lavstsen T."/>
            <person name="Jespersen J.S."/>
        </authorList>
    </citation>
    <scope>NUCLEOTIDE SEQUENCE [LARGE SCALE GENOMIC DNA]</scope>
    <source>
        <strain evidence="1 2">KCJ1736</strain>
    </source>
</reference>
<evidence type="ECO:0000313" key="1">
    <source>
        <dbReference type="EMBL" id="OAE42030.1"/>
    </source>
</evidence>
<organism evidence="1 2">
    <name type="scientific">Agrobacterium tumefaciens</name>
    <dbReference type="NCBI Taxonomy" id="358"/>
    <lineage>
        <taxon>Bacteria</taxon>
        <taxon>Pseudomonadati</taxon>
        <taxon>Pseudomonadota</taxon>
        <taxon>Alphaproteobacteria</taxon>
        <taxon>Hyphomicrobiales</taxon>
        <taxon>Rhizobiaceae</taxon>
        <taxon>Rhizobium/Agrobacterium group</taxon>
        <taxon>Agrobacterium</taxon>
        <taxon>Agrobacterium tumefaciens complex</taxon>
    </lineage>
</organism>
<dbReference type="AlphaFoldDB" id="A0A176X4G0"/>
<gene>
    <name evidence="1" type="ORF">A7J57_03010</name>
</gene>
<proteinExistence type="predicted"/>
<dbReference type="EMBL" id="LXPS01000033">
    <property type="protein sequence ID" value="OAE42030.1"/>
    <property type="molecule type" value="Genomic_DNA"/>
</dbReference>